<organism evidence="11 12">
    <name type="scientific">Candidatus Macondimonas diazotrophica</name>
    <dbReference type="NCBI Taxonomy" id="2305248"/>
    <lineage>
        <taxon>Bacteria</taxon>
        <taxon>Pseudomonadati</taxon>
        <taxon>Pseudomonadota</taxon>
        <taxon>Gammaproteobacteria</taxon>
        <taxon>Chromatiales</taxon>
        <taxon>Ectothiorhodospiraceae</taxon>
        <taxon>Candidatus Macondimonas</taxon>
    </lineage>
</organism>
<dbReference type="FunFam" id="3.30.70.580:FF:000009">
    <property type="entry name" value="Pseudouridine synthase"/>
    <property type="match status" value="1"/>
</dbReference>
<dbReference type="SUPFAM" id="SSF55174">
    <property type="entry name" value="Alpha-L RNA-binding motif"/>
    <property type="match status" value="1"/>
</dbReference>
<dbReference type="PROSITE" id="PS01149">
    <property type="entry name" value="PSI_RSU"/>
    <property type="match status" value="1"/>
</dbReference>
<dbReference type="InterPro" id="IPR018496">
    <property type="entry name" value="PsdUridine_synth_RsuA/RluB_CS"/>
</dbReference>
<dbReference type="InterPro" id="IPR042092">
    <property type="entry name" value="PsdUridine_s_RsuA/RluB/E/F_cat"/>
</dbReference>
<dbReference type="InterPro" id="IPR020094">
    <property type="entry name" value="TruA/RsuA/RluB/E/F_N"/>
</dbReference>
<evidence type="ECO:0000256" key="6">
    <source>
        <dbReference type="ARBA" id="ARBA00037383"/>
    </source>
</evidence>
<feature type="region of interest" description="Disordered" evidence="9">
    <location>
        <begin position="264"/>
        <end position="298"/>
    </location>
</feature>
<dbReference type="CDD" id="cd02556">
    <property type="entry name" value="PseudoU_synth_RluB"/>
    <property type="match status" value="1"/>
</dbReference>
<dbReference type="Gene3D" id="3.30.70.580">
    <property type="entry name" value="Pseudouridine synthase I, catalytic domain, N-terminal subdomain"/>
    <property type="match status" value="1"/>
</dbReference>
<dbReference type="PANTHER" id="PTHR47683:SF3">
    <property type="entry name" value="RIBOSOMAL LARGE SUBUNIT PSEUDOURIDINE SYNTHASE B"/>
    <property type="match status" value="1"/>
</dbReference>
<comment type="caution">
    <text evidence="11">The sequence shown here is derived from an EMBL/GenBank/DDBJ whole genome shotgun (WGS) entry which is preliminary data.</text>
</comment>
<dbReference type="SUPFAM" id="SSF55120">
    <property type="entry name" value="Pseudouridine synthase"/>
    <property type="match status" value="1"/>
</dbReference>
<dbReference type="Gene3D" id="3.10.290.10">
    <property type="entry name" value="RNA-binding S4 domain"/>
    <property type="match status" value="1"/>
</dbReference>
<keyword evidence="2" id="KW-0698">rRNA processing</keyword>
<comment type="function">
    <text evidence="6">Responsible for synthesis of pseudouridine from uracil-2605 in 23S ribosomal RNA.</text>
</comment>
<dbReference type="NCBIfam" id="NF007976">
    <property type="entry name" value="PRK10700.1"/>
    <property type="match status" value="1"/>
</dbReference>
<dbReference type="GO" id="GO:0003723">
    <property type="term" value="F:RNA binding"/>
    <property type="evidence" value="ECO:0007669"/>
    <property type="project" value="UniProtKB-KW"/>
</dbReference>
<evidence type="ECO:0000256" key="7">
    <source>
        <dbReference type="PROSITE-ProRule" id="PRU00182"/>
    </source>
</evidence>
<dbReference type="SMART" id="SM00363">
    <property type="entry name" value="S4"/>
    <property type="match status" value="1"/>
</dbReference>
<dbReference type="InterPro" id="IPR000748">
    <property type="entry name" value="PsdUridine_synth_RsuA/RluB/E/F"/>
</dbReference>
<evidence type="ECO:0000256" key="3">
    <source>
        <dbReference type="ARBA" id="ARBA00022884"/>
    </source>
</evidence>
<evidence type="ECO:0000256" key="9">
    <source>
        <dbReference type="SAM" id="MobiDB-lite"/>
    </source>
</evidence>
<evidence type="ECO:0000259" key="10">
    <source>
        <dbReference type="SMART" id="SM00363"/>
    </source>
</evidence>
<dbReference type="FunFam" id="3.10.290.10:FF:000003">
    <property type="entry name" value="Pseudouridine synthase"/>
    <property type="match status" value="1"/>
</dbReference>
<protein>
    <recommendedName>
        <fullName evidence="8">Pseudouridine synthase</fullName>
        <ecNumber evidence="8">5.4.99.-</ecNumber>
    </recommendedName>
</protein>
<evidence type="ECO:0000313" key="12">
    <source>
        <dbReference type="Proteomes" id="UP000297890"/>
    </source>
</evidence>
<keyword evidence="12" id="KW-1185">Reference proteome</keyword>
<name>A0A4Z0FD71_9GAMM</name>
<dbReference type="CDD" id="cd00165">
    <property type="entry name" value="S4"/>
    <property type="match status" value="1"/>
</dbReference>
<keyword evidence="3 7" id="KW-0694">RNA-binding</keyword>
<dbReference type="RefSeq" id="WP_135280902.1">
    <property type="nucleotide sequence ID" value="NZ_SRIO01000003.1"/>
</dbReference>
<gene>
    <name evidence="11" type="ORF">E4680_02955</name>
</gene>
<dbReference type="OrthoDB" id="9807213at2"/>
<sequence>MRPYRPRRTRTAESLPVALAPERIQKWLAGAGLGSRRAIETWISEGRIRVNGIPATLGQRLTGREQVTLDGRPIALKAPAAPRVLIYHKPEGEVTTRHDPEGRPTVFQGLPRLKGARWIAVGRLDVNTSGLLLFTTDGALANRLMHPSQQIQRSYAVRVLGEVSDAVLTRLQQGVQLEDGPAAFTSLVEEGGDGANHWYRVTLAEGRNREVRRLWESQGITVSRLIRVGYGPIALPPGLRRGQSVELPAAQFAPLYHAAGIDLPVAPPEPARTRPGRPGAGKPSRTAFAPRRGPASRR</sequence>
<evidence type="ECO:0000256" key="1">
    <source>
        <dbReference type="ARBA" id="ARBA00008348"/>
    </source>
</evidence>
<evidence type="ECO:0000256" key="5">
    <source>
        <dbReference type="ARBA" id="ARBA00036944"/>
    </source>
</evidence>
<dbReference type="GO" id="GO:0005829">
    <property type="term" value="C:cytosol"/>
    <property type="evidence" value="ECO:0007669"/>
    <property type="project" value="UniProtKB-ARBA"/>
</dbReference>
<dbReference type="EC" id="5.4.99.-" evidence="8"/>
<dbReference type="GO" id="GO:0000455">
    <property type="term" value="P:enzyme-directed rRNA pseudouridine synthesis"/>
    <property type="evidence" value="ECO:0007669"/>
    <property type="project" value="UniProtKB-ARBA"/>
</dbReference>
<dbReference type="Pfam" id="PF01479">
    <property type="entry name" value="S4"/>
    <property type="match status" value="1"/>
</dbReference>
<dbReference type="GO" id="GO:0160139">
    <property type="term" value="F:23S rRNA pseudouridine(2605) synthase activity"/>
    <property type="evidence" value="ECO:0007669"/>
    <property type="project" value="UniProtKB-EC"/>
</dbReference>
<dbReference type="InterPro" id="IPR050343">
    <property type="entry name" value="RsuA_PseudoU_synthase"/>
</dbReference>
<dbReference type="NCBIfam" id="TIGR00093">
    <property type="entry name" value="pseudouridine synthase"/>
    <property type="match status" value="1"/>
</dbReference>
<dbReference type="Gene3D" id="3.30.70.1560">
    <property type="entry name" value="Alpha-L RNA-binding motif"/>
    <property type="match status" value="1"/>
</dbReference>
<dbReference type="Proteomes" id="UP000297890">
    <property type="component" value="Unassembled WGS sequence"/>
</dbReference>
<dbReference type="InterPro" id="IPR006145">
    <property type="entry name" value="PsdUridine_synth_RsuA/RluA"/>
</dbReference>
<dbReference type="Pfam" id="PF00849">
    <property type="entry name" value="PseudoU_synth_2"/>
    <property type="match status" value="1"/>
</dbReference>
<dbReference type="InterPro" id="IPR002942">
    <property type="entry name" value="S4_RNA-bd"/>
</dbReference>
<dbReference type="AlphaFoldDB" id="A0A4Z0FD71"/>
<comment type="similarity">
    <text evidence="1 8">Belongs to the pseudouridine synthase RsuA family.</text>
</comment>
<keyword evidence="4 8" id="KW-0413">Isomerase</keyword>
<dbReference type="InterPro" id="IPR020103">
    <property type="entry name" value="PsdUridine_synth_cat_dom_sf"/>
</dbReference>
<accession>A0A4Z0FD71</accession>
<reference evidence="11 12" key="1">
    <citation type="journal article" date="2019" name="ISME J.">
        <title>Candidatus Macondimonas diazotrophica, a novel gammaproteobacterial genus dominating crude-oil-contaminated coastal sediments.</title>
        <authorList>
            <person name="Karthikeyan S."/>
            <person name="Konstantinidis K."/>
        </authorList>
    </citation>
    <scope>NUCLEOTIDE SEQUENCE [LARGE SCALE GENOMIC DNA]</scope>
    <source>
        <strain evidence="11 12">KTK01</strain>
    </source>
</reference>
<evidence type="ECO:0000313" key="11">
    <source>
        <dbReference type="EMBL" id="TFZ83485.1"/>
    </source>
</evidence>
<comment type="catalytic activity">
    <reaction evidence="5">
        <text>uridine(2605) in 23S rRNA = pseudouridine(2605) in 23S rRNA</text>
        <dbReference type="Rhea" id="RHEA:42520"/>
        <dbReference type="Rhea" id="RHEA-COMP:10095"/>
        <dbReference type="Rhea" id="RHEA-COMP:10096"/>
        <dbReference type="ChEBI" id="CHEBI:65314"/>
        <dbReference type="ChEBI" id="CHEBI:65315"/>
        <dbReference type="EC" id="5.4.99.22"/>
    </reaction>
</comment>
<evidence type="ECO:0000256" key="8">
    <source>
        <dbReference type="RuleBase" id="RU003887"/>
    </source>
</evidence>
<dbReference type="FunFam" id="3.30.70.1560:FF:000001">
    <property type="entry name" value="Pseudouridine synthase"/>
    <property type="match status" value="1"/>
</dbReference>
<dbReference type="PROSITE" id="PS50889">
    <property type="entry name" value="S4"/>
    <property type="match status" value="1"/>
</dbReference>
<evidence type="ECO:0000256" key="2">
    <source>
        <dbReference type="ARBA" id="ARBA00022552"/>
    </source>
</evidence>
<evidence type="ECO:0000256" key="4">
    <source>
        <dbReference type="ARBA" id="ARBA00023235"/>
    </source>
</evidence>
<dbReference type="PANTHER" id="PTHR47683">
    <property type="entry name" value="PSEUDOURIDINE SYNTHASE FAMILY PROTEIN-RELATED"/>
    <property type="match status" value="1"/>
</dbReference>
<feature type="domain" description="RNA-binding S4" evidence="10">
    <location>
        <begin position="22"/>
        <end position="79"/>
    </location>
</feature>
<dbReference type="InterPro" id="IPR036986">
    <property type="entry name" value="S4_RNA-bd_sf"/>
</dbReference>
<dbReference type="EMBL" id="SRIO01000003">
    <property type="protein sequence ID" value="TFZ83485.1"/>
    <property type="molecule type" value="Genomic_DNA"/>
</dbReference>
<proteinExistence type="inferred from homology"/>